<evidence type="ECO:0000256" key="3">
    <source>
        <dbReference type="ARBA" id="ARBA00005176"/>
    </source>
</evidence>
<dbReference type="AlphaFoldDB" id="A0A2C6WQG9"/>
<dbReference type="GO" id="GO:0009448">
    <property type="term" value="P:gamma-aminobutyric acid metabolic process"/>
    <property type="evidence" value="ECO:0007669"/>
    <property type="project" value="InterPro"/>
</dbReference>
<evidence type="ECO:0000256" key="4">
    <source>
        <dbReference type="ARBA" id="ARBA00008954"/>
    </source>
</evidence>
<evidence type="ECO:0000256" key="6">
    <source>
        <dbReference type="ARBA" id="ARBA00012912"/>
    </source>
</evidence>
<dbReference type="InterPro" id="IPR015422">
    <property type="entry name" value="PyrdxlP-dep_Trfase_small"/>
</dbReference>
<evidence type="ECO:0000256" key="17">
    <source>
        <dbReference type="RuleBase" id="RU003560"/>
    </source>
</evidence>
<evidence type="ECO:0000313" key="18">
    <source>
        <dbReference type="EMBL" id="PHK49986.1"/>
    </source>
</evidence>
<reference evidence="20" key="2">
    <citation type="submission" date="2017-10" db="EMBL/GenBank/DDBJ databases">
        <title>Staphylococcus edaphicus sp. nov., isolated in Antarctica, harbouring mecC gene and genomic islands essential in adaptation to extreme environment.</title>
        <authorList>
            <person name="Pantucek R."/>
            <person name="Sedlacek I."/>
            <person name="Indrakova A."/>
            <person name="Vrbovska V."/>
            <person name="Maslanova I."/>
            <person name="Kovarovic V."/>
            <person name="Svec P."/>
            <person name="Kralova S."/>
            <person name="Kristofova L."/>
            <person name="Keklakova J."/>
            <person name="Petras P."/>
            <person name="Doskar J."/>
        </authorList>
    </citation>
    <scope>NUCLEOTIDE SEQUENCE [LARGE SCALE GENOMIC DNA]</scope>
    <source>
        <strain evidence="20">CCM 5085</strain>
    </source>
</reference>
<comment type="similarity">
    <text evidence="4 17">Belongs to the class-III pyridoxal-phosphate-dependent aminotransferase family.</text>
</comment>
<keyword evidence="21" id="KW-1185">Reference proteome</keyword>
<evidence type="ECO:0000256" key="2">
    <source>
        <dbReference type="ARBA" id="ARBA00001933"/>
    </source>
</evidence>
<dbReference type="PROSITE" id="PS00600">
    <property type="entry name" value="AA_TRANSFER_CLASS_3"/>
    <property type="match status" value="1"/>
</dbReference>
<dbReference type="EMBL" id="CP093217">
    <property type="protein sequence ID" value="UQW81753.1"/>
    <property type="molecule type" value="Genomic_DNA"/>
</dbReference>
<dbReference type="PANTHER" id="PTHR11986:SF58">
    <property type="entry name" value="LEUCINE_METHIONINE RACEMASE"/>
    <property type="match status" value="1"/>
</dbReference>
<comment type="pathway">
    <text evidence="3">Amino-acid degradation; 4-aminobutanoate degradation.</text>
</comment>
<dbReference type="EC" id="2.6.1.22" evidence="5"/>
<dbReference type="InterPro" id="IPR049704">
    <property type="entry name" value="Aminotrans_3_PPA_site"/>
</dbReference>
<comment type="cofactor">
    <cofactor evidence="2">
        <name>pyridoxal 5'-phosphate</name>
        <dbReference type="ChEBI" id="CHEBI:597326"/>
    </cofactor>
</comment>
<dbReference type="GO" id="GO:0042802">
    <property type="term" value="F:identical protein binding"/>
    <property type="evidence" value="ECO:0007669"/>
    <property type="project" value="TreeGrafter"/>
</dbReference>
<dbReference type="GO" id="GO:0034386">
    <property type="term" value="F:4-aminobutyrate:2-oxoglutarate transaminase activity"/>
    <property type="evidence" value="ECO:0007669"/>
    <property type="project" value="UniProtKB-EC"/>
</dbReference>
<dbReference type="InterPro" id="IPR015421">
    <property type="entry name" value="PyrdxlP-dep_Trfase_major"/>
</dbReference>
<comment type="catalytic activity">
    <reaction evidence="1">
        <text>(S)-3-amino-2-methylpropanoate + 2-oxoglutarate = 2-methyl-3-oxopropanoate + L-glutamate</text>
        <dbReference type="Rhea" id="RHEA:13993"/>
        <dbReference type="ChEBI" id="CHEBI:16810"/>
        <dbReference type="ChEBI" id="CHEBI:29985"/>
        <dbReference type="ChEBI" id="CHEBI:57700"/>
        <dbReference type="ChEBI" id="CHEBI:58655"/>
        <dbReference type="EC" id="2.6.1.22"/>
    </reaction>
</comment>
<dbReference type="CDD" id="cd00610">
    <property type="entry name" value="OAT_like"/>
    <property type="match status" value="1"/>
</dbReference>
<evidence type="ECO:0000313" key="20">
    <source>
        <dbReference type="Proteomes" id="UP000223828"/>
    </source>
</evidence>
<evidence type="ECO:0000256" key="16">
    <source>
        <dbReference type="ARBA" id="ARBA00050054"/>
    </source>
</evidence>
<accession>A0A2C6WQG9</accession>
<reference evidence="18" key="3">
    <citation type="submission" date="2017-10" db="EMBL/GenBank/DDBJ databases">
        <authorList>
            <person name="Vrbovska V."/>
            <person name="Kovarovic V."/>
            <person name="Indrakova A."/>
        </authorList>
    </citation>
    <scope>NUCLEOTIDE SEQUENCE</scope>
    <source>
        <strain evidence="18">CCM 8730</strain>
    </source>
</reference>
<dbReference type="RefSeq" id="WP_099089995.1">
    <property type="nucleotide sequence ID" value="NZ_CP093217.1"/>
</dbReference>
<dbReference type="Proteomes" id="UP000223828">
    <property type="component" value="Unassembled WGS sequence"/>
</dbReference>
<dbReference type="NCBIfam" id="TIGR00700">
    <property type="entry name" value="GABAtrnsam"/>
    <property type="match status" value="1"/>
</dbReference>
<evidence type="ECO:0000256" key="7">
    <source>
        <dbReference type="ARBA" id="ARBA00022490"/>
    </source>
</evidence>
<reference evidence="18" key="1">
    <citation type="journal article" date="2017" name="Appl. Environ. Microbiol.">
        <title>Staphylococcus edaphicus sp. nov., isolated in Antarctica, harbours mecC gene and genomic islands with suspected role in adaptation to extreme environment.</title>
        <authorList>
            <person name="Pantucek R."/>
            <person name="Sedlacek I."/>
            <person name="Indrakova A."/>
            <person name="Vrbovska V."/>
            <person name="Maslanova I."/>
            <person name="Kovarovic V."/>
            <person name="Svec P."/>
            <person name="Kralova S."/>
            <person name="Kristofova L."/>
            <person name="Keklakova J."/>
            <person name="Petras P."/>
            <person name="Doskar J."/>
        </authorList>
    </citation>
    <scope>NUCLEOTIDE SEQUENCE</scope>
    <source>
        <strain evidence="18">CCM 8730</strain>
    </source>
</reference>
<dbReference type="FunFam" id="3.40.640.10:FF:000013">
    <property type="entry name" value="4-aminobutyrate aminotransferase"/>
    <property type="match status" value="1"/>
</dbReference>
<dbReference type="NCBIfam" id="NF005376">
    <property type="entry name" value="PRK06918.1"/>
    <property type="match status" value="1"/>
</dbReference>
<keyword evidence="8 19" id="KW-0032">Aminotransferase</keyword>
<evidence type="ECO:0000256" key="12">
    <source>
        <dbReference type="ARBA" id="ARBA00030204"/>
    </source>
</evidence>
<comment type="catalytic activity">
    <reaction evidence="15">
        <text>4-aminobutanoate + 2-oxoglutarate = succinate semialdehyde + L-glutamate</text>
        <dbReference type="Rhea" id="RHEA:23352"/>
        <dbReference type="ChEBI" id="CHEBI:16810"/>
        <dbReference type="ChEBI" id="CHEBI:29985"/>
        <dbReference type="ChEBI" id="CHEBI:57706"/>
        <dbReference type="ChEBI" id="CHEBI:59888"/>
        <dbReference type="EC" id="2.6.1.19"/>
    </reaction>
</comment>
<evidence type="ECO:0000256" key="15">
    <source>
        <dbReference type="ARBA" id="ARBA00048021"/>
    </source>
</evidence>
<dbReference type="SUPFAM" id="SSF53383">
    <property type="entry name" value="PLP-dependent transferases"/>
    <property type="match status" value="1"/>
</dbReference>
<evidence type="ECO:0000256" key="14">
    <source>
        <dbReference type="ARBA" id="ARBA00031787"/>
    </source>
</evidence>
<evidence type="ECO:0000256" key="1">
    <source>
        <dbReference type="ARBA" id="ARBA00001750"/>
    </source>
</evidence>
<evidence type="ECO:0000256" key="9">
    <source>
        <dbReference type="ARBA" id="ARBA00022679"/>
    </source>
</evidence>
<evidence type="ECO:0000256" key="13">
    <source>
        <dbReference type="ARBA" id="ARBA00030857"/>
    </source>
</evidence>
<keyword evidence="7" id="KW-0963">Cytoplasm</keyword>
<dbReference type="InterPro" id="IPR050103">
    <property type="entry name" value="Class-III_PLP-dep_AT"/>
</dbReference>
<protein>
    <recommendedName>
        <fullName evidence="13">(S)-3-amino-2-methylpropionate transaminase</fullName>
        <ecNumber evidence="6">2.6.1.19</ecNumber>
        <ecNumber evidence="5">2.6.1.22</ecNumber>
    </recommendedName>
    <alternativeName>
        <fullName evidence="14">GABA aminotransferase</fullName>
    </alternativeName>
    <alternativeName>
        <fullName evidence="12">Gamma-amino-N-butyrate transaminase</fullName>
    </alternativeName>
    <alternativeName>
        <fullName evidence="16">Glutamate:succinic semialdehyde transaminase</fullName>
    </alternativeName>
    <alternativeName>
        <fullName evidence="11">L-AIBAT</fullName>
    </alternativeName>
</protein>
<dbReference type="Pfam" id="PF00202">
    <property type="entry name" value="Aminotran_3"/>
    <property type="match status" value="1"/>
</dbReference>
<evidence type="ECO:0000313" key="19">
    <source>
        <dbReference type="EMBL" id="UQW81753.1"/>
    </source>
</evidence>
<gene>
    <name evidence="19" type="primary">gabT</name>
    <name evidence="18" type="ORF">BTJ66_05630</name>
    <name evidence="19" type="ORF">MNY58_01165</name>
</gene>
<evidence type="ECO:0000313" key="21">
    <source>
        <dbReference type="Proteomes" id="UP001056588"/>
    </source>
</evidence>
<dbReference type="Proteomes" id="UP001056588">
    <property type="component" value="Chromosome"/>
</dbReference>
<dbReference type="InterPro" id="IPR004632">
    <property type="entry name" value="4NH2But_aminotransferase_bac"/>
</dbReference>
<dbReference type="Gene3D" id="3.40.640.10">
    <property type="entry name" value="Type I PLP-dependent aspartate aminotransferase-like (Major domain)"/>
    <property type="match status" value="1"/>
</dbReference>
<dbReference type="PANTHER" id="PTHR11986">
    <property type="entry name" value="AMINOTRANSFERASE CLASS III"/>
    <property type="match status" value="1"/>
</dbReference>
<evidence type="ECO:0000256" key="8">
    <source>
        <dbReference type="ARBA" id="ARBA00022576"/>
    </source>
</evidence>
<dbReference type="OrthoDB" id="9807885at2"/>
<dbReference type="Gene3D" id="3.90.1150.10">
    <property type="entry name" value="Aspartate Aminotransferase, domain 1"/>
    <property type="match status" value="1"/>
</dbReference>
<reference evidence="19" key="4">
    <citation type="submission" date="2022-03" db="EMBL/GenBank/DDBJ databases">
        <title>Complete Genome Sequence of Staphylococcus edaphicus strain CCM 8731.</title>
        <authorList>
            <person name="Rimmer C.O."/>
            <person name="Thomas J.C."/>
        </authorList>
    </citation>
    <scope>NUCLEOTIDE SEQUENCE</scope>
    <source>
        <strain evidence="19">CCM 8731</strain>
    </source>
</reference>
<dbReference type="GO" id="GO:0047298">
    <property type="term" value="F:(S)-3-amino-2-methylpropionate transaminase activity"/>
    <property type="evidence" value="ECO:0007669"/>
    <property type="project" value="UniProtKB-EC"/>
</dbReference>
<name>A0A2C6WQG9_9STAP</name>
<dbReference type="InterPro" id="IPR015424">
    <property type="entry name" value="PyrdxlP-dep_Trfase"/>
</dbReference>
<evidence type="ECO:0000256" key="11">
    <source>
        <dbReference type="ARBA" id="ARBA00029760"/>
    </source>
</evidence>
<dbReference type="PIRSF" id="PIRSF000521">
    <property type="entry name" value="Transaminase_4ab_Lys_Orn"/>
    <property type="match status" value="1"/>
</dbReference>
<dbReference type="InterPro" id="IPR005814">
    <property type="entry name" value="Aminotrans_3"/>
</dbReference>
<evidence type="ECO:0000256" key="5">
    <source>
        <dbReference type="ARBA" id="ARBA00012876"/>
    </source>
</evidence>
<dbReference type="EC" id="2.6.1.19" evidence="6"/>
<proteinExistence type="inferred from homology"/>
<dbReference type="EMBL" id="MRZN01000006">
    <property type="protein sequence ID" value="PHK49986.1"/>
    <property type="molecule type" value="Genomic_DNA"/>
</dbReference>
<sequence>MSDKFNDYKAQREKYVARGVGNGNLHVADEAQSATIKDVEGNVFIDFAGAIGTLNVGHTHPEITKHLKKQLDKFIHPGFNVIMYESYLNLAQKLTEITPGRFEKKAILLNSGAEAVENAVKIARKYTGRQAVVSFVRGFHGRTNLTMSMTSKVKPYKFGFGPFAPEVYQAPYPNISEKSEELSGEAYTDQIINKLHDFFIETVDPSDVACIVMEPVQGEGGFIIPNSKFVKTVKQICEDNGIVFVADEIQSGFARTGKTFAIEHFDIEPDLITVSKSLAAGFPLSGVVGKAEIIDSAAPGELGGTYAGNPLACEAALKVIEIIETEDLNAKAEQLGYNIETYLTSLNETYDQIANIRRLGAMVAFEVINPETGAPDKALTAKLVQLANDKGLLLLSAGIKGNVIRFLPPLVITDDELNEGLRILTNAFETVISKEGIA</sequence>
<dbReference type="GO" id="GO:0030170">
    <property type="term" value="F:pyridoxal phosphate binding"/>
    <property type="evidence" value="ECO:0007669"/>
    <property type="project" value="InterPro"/>
</dbReference>
<organism evidence="18 20">
    <name type="scientific">Staphylococcus edaphicus</name>
    <dbReference type="NCBI Taxonomy" id="1955013"/>
    <lineage>
        <taxon>Bacteria</taxon>
        <taxon>Bacillati</taxon>
        <taxon>Bacillota</taxon>
        <taxon>Bacilli</taxon>
        <taxon>Bacillales</taxon>
        <taxon>Staphylococcaceae</taxon>
        <taxon>Staphylococcus</taxon>
    </lineage>
</organism>
<evidence type="ECO:0000256" key="10">
    <source>
        <dbReference type="ARBA" id="ARBA00022898"/>
    </source>
</evidence>
<keyword evidence="9 19" id="KW-0808">Transferase</keyword>
<keyword evidence="10 17" id="KW-0663">Pyridoxal phosphate</keyword>